<sequence>MLKNKFSSLFFKLLFLLIFIIIIEAIIIYIGYKASLDLLHLTIFLESLY</sequence>
<protein>
    <submittedName>
        <fullName evidence="2">Uncharacterized protein</fullName>
    </submittedName>
</protein>
<keyword evidence="1" id="KW-0812">Transmembrane</keyword>
<dbReference type="AlphaFoldDB" id="A0A151ARL2"/>
<evidence type="ECO:0000256" key="1">
    <source>
        <dbReference type="SAM" id="Phobius"/>
    </source>
</evidence>
<accession>A0A151ARL2</accession>
<dbReference type="Proteomes" id="UP000075374">
    <property type="component" value="Unassembled WGS sequence"/>
</dbReference>
<dbReference type="STRING" id="1121305.CLCOL_01890"/>
<reference evidence="2 3" key="1">
    <citation type="submission" date="2016-02" db="EMBL/GenBank/DDBJ databases">
        <title>Genome sequence of Clostridium colicanis DSM 13634.</title>
        <authorList>
            <person name="Poehlein A."/>
            <person name="Daniel R."/>
        </authorList>
    </citation>
    <scope>NUCLEOTIDE SEQUENCE [LARGE SCALE GENOMIC DNA]</scope>
    <source>
        <strain evidence="2 3">DSM 13634</strain>
    </source>
</reference>
<evidence type="ECO:0000313" key="3">
    <source>
        <dbReference type="Proteomes" id="UP000075374"/>
    </source>
</evidence>
<organism evidence="2 3">
    <name type="scientific">Clostridium colicanis DSM 13634</name>
    <dbReference type="NCBI Taxonomy" id="1121305"/>
    <lineage>
        <taxon>Bacteria</taxon>
        <taxon>Bacillati</taxon>
        <taxon>Bacillota</taxon>
        <taxon>Clostridia</taxon>
        <taxon>Eubacteriales</taxon>
        <taxon>Clostridiaceae</taxon>
        <taxon>Clostridium</taxon>
    </lineage>
</organism>
<evidence type="ECO:0000313" key="2">
    <source>
        <dbReference type="EMBL" id="KYH30245.1"/>
    </source>
</evidence>
<comment type="caution">
    <text evidence="2">The sequence shown here is derived from an EMBL/GenBank/DDBJ whole genome shotgun (WGS) entry which is preliminary data.</text>
</comment>
<keyword evidence="1" id="KW-1133">Transmembrane helix</keyword>
<feature type="transmembrane region" description="Helical" evidence="1">
    <location>
        <begin position="9"/>
        <end position="32"/>
    </location>
</feature>
<dbReference type="PATRIC" id="fig|1121305.3.peg.187"/>
<name>A0A151ARL2_9CLOT</name>
<dbReference type="EMBL" id="LTBB01000001">
    <property type="protein sequence ID" value="KYH30245.1"/>
    <property type="molecule type" value="Genomic_DNA"/>
</dbReference>
<keyword evidence="3" id="KW-1185">Reference proteome</keyword>
<keyword evidence="1" id="KW-0472">Membrane</keyword>
<gene>
    <name evidence="2" type="ORF">CLCOL_01890</name>
</gene>
<proteinExistence type="predicted"/>